<keyword evidence="2" id="KW-1185">Reference proteome</keyword>
<gene>
    <name evidence="1" type="ORF">SLEP1_g2079</name>
</gene>
<proteinExistence type="predicted"/>
<reference evidence="1 2" key="1">
    <citation type="journal article" date="2021" name="Commun. Biol.">
        <title>The genome of Shorea leprosula (Dipterocarpaceae) highlights the ecological relevance of drought in aseasonal tropical rainforests.</title>
        <authorList>
            <person name="Ng K.K.S."/>
            <person name="Kobayashi M.J."/>
            <person name="Fawcett J.A."/>
            <person name="Hatakeyama M."/>
            <person name="Paape T."/>
            <person name="Ng C.H."/>
            <person name="Ang C.C."/>
            <person name="Tnah L.H."/>
            <person name="Lee C.T."/>
            <person name="Nishiyama T."/>
            <person name="Sese J."/>
            <person name="O'Brien M.J."/>
            <person name="Copetti D."/>
            <person name="Mohd Noor M.I."/>
            <person name="Ong R.C."/>
            <person name="Putra M."/>
            <person name="Sireger I.Z."/>
            <person name="Indrioko S."/>
            <person name="Kosugi Y."/>
            <person name="Izuno A."/>
            <person name="Isagi Y."/>
            <person name="Lee S.L."/>
            <person name="Shimizu K.K."/>
        </authorList>
    </citation>
    <scope>NUCLEOTIDE SEQUENCE [LARGE SCALE GENOMIC DNA]</scope>
    <source>
        <strain evidence="1">214</strain>
    </source>
</reference>
<name>A0AAV5HMJ4_9ROSI</name>
<dbReference type="AlphaFoldDB" id="A0AAV5HMJ4"/>
<comment type="caution">
    <text evidence="1">The sequence shown here is derived from an EMBL/GenBank/DDBJ whole genome shotgun (WGS) entry which is preliminary data.</text>
</comment>
<evidence type="ECO:0000313" key="1">
    <source>
        <dbReference type="EMBL" id="GKU87732.1"/>
    </source>
</evidence>
<accession>A0AAV5HMJ4</accession>
<evidence type="ECO:0000313" key="2">
    <source>
        <dbReference type="Proteomes" id="UP001054252"/>
    </source>
</evidence>
<dbReference type="Proteomes" id="UP001054252">
    <property type="component" value="Unassembled WGS sequence"/>
</dbReference>
<organism evidence="1 2">
    <name type="scientific">Rubroshorea leprosula</name>
    <dbReference type="NCBI Taxonomy" id="152421"/>
    <lineage>
        <taxon>Eukaryota</taxon>
        <taxon>Viridiplantae</taxon>
        <taxon>Streptophyta</taxon>
        <taxon>Embryophyta</taxon>
        <taxon>Tracheophyta</taxon>
        <taxon>Spermatophyta</taxon>
        <taxon>Magnoliopsida</taxon>
        <taxon>eudicotyledons</taxon>
        <taxon>Gunneridae</taxon>
        <taxon>Pentapetalae</taxon>
        <taxon>rosids</taxon>
        <taxon>malvids</taxon>
        <taxon>Malvales</taxon>
        <taxon>Dipterocarpaceae</taxon>
        <taxon>Rubroshorea</taxon>
    </lineage>
</organism>
<protein>
    <submittedName>
        <fullName evidence="1">Uncharacterized protein</fullName>
    </submittedName>
</protein>
<dbReference type="EMBL" id="BPVZ01000002">
    <property type="protein sequence ID" value="GKU87732.1"/>
    <property type="molecule type" value="Genomic_DNA"/>
</dbReference>
<sequence length="89" mass="10233">MSNLRTVCRPHTVLSSFGCFGRNPVFQNPDCWRRLSSPSIFSPSFGSSRDLKKTDLRFRVNQRRTVVNAANWTDPKSPYETLGFLNCMM</sequence>